<dbReference type="Proteomes" id="UP000494222">
    <property type="component" value="Unassembled WGS sequence"/>
</dbReference>
<dbReference type="InterPro" id="IPR012495">
    <property type="entry name" value="TadE-like_dom"/>
</dbReference>
<dbReference type="GeneID" id="99788780"/>
<dbReference type="EMBL" id="CABVPL010000007">
    <property type="protein sequence ID" value="VWB35060.1"/>
    <property type="molecule type" value="Genomic_DNA"/>
</dbReference>
<reference evidence="3 5" key="1">
    <citation type="submission" date="2019-09" db="EMBL/GenBank/DDBJ databases">
        <title>Draft genome sequences of 48 bacterial type strains from the CCUG.</title>
        <authorList>
            <person name="Tunovic T."/>
            <person name="Pineiro-Iglesias B."/>
            <person name="Unosson C."/>
            <person name="Inganas E."/>
            <person name="Ohlen M."/>
            <person name="Cardew S."/>
            <person name="Jensie-Markopoulos S."/>
            <person name="Salva-Serra F."/>
            <person name="Jaen-Luchoro D."/>
            <person name="Karlsson R."/>
            <person name="Svensson-Stadler L."/>
            <person name="Chun J."/>
            <person name="Moore E."/>
        </authorList>
    </citation>
    <scope>NUCLEOTIDE SEQUENCE [LARGE SCALE GENOMIC DNA]</scope>
    <source>
        <strain evidence="3 5">CCUG 54555</strain>
    </source>
</reference>
<dbReference type="Pfam" id="PF07811">
    <property type="entry name" value="TadE"/>
    <property type="match status" value="1"/>
</dbReference>
<keyword evidence="5" id="KW-1185">Reference proteome</keyword>
<dbReference type="RefSeq" id="WP_151064325.1">
    <property type="nucleotide sequence ID" value="NZ_CABVPL010000007.1"/>
</dbReference>
<evidence type="ECO:0000313" key="5">
    <source>
        <dbReference type="Proteomes" id="UP000430232"/>
    </source>
</evidence>
<feature type="transmembrane region" description="Helical" evidence="1">
    <location>
        <begin position="21"/>
        <end position="48"/>
    </location>
</feature>
<protein>
    <submittedName>
        <fullName evidence="3">Pilus assembly protein</fullName>
    </submittedName>
    <submittedName>
        <fullName evidence="4">TadE family protein</fullName>
    </submittedName>
</protein>
<evidence type="ECO:0000259" key="2">
    <source>
        <dbReference type="Pfam" id="PF07811"/>
    </source>
</evidence>
<keyword evidence="1" id="KW-0472">Membrane</keyword>
<accession>A0A6H9T142</accession>
<dbReference type="OrthoDB" id="8688629at2"/>
<evidence type="ECO:0000313" key="3">
    <source>
        <dbReference type="EMBL" id="KAB0642678.1"/>
    </source>
</evidence>
<reference evidence="4 6" key="2">
    <citation type="submission" date="2019-09" db="EMBL/GenBank/DDBJ databases">
        <authorList>
            <person name="Depoorter E."/>
        </authorList>
    </citation>
    <scope>NUCLEOTIDE SEQUENCE [LARGE SCALE GENOMIC DNA]</scope>
    <source>
        <strain evidence="4">LMG 24064</strain>
    </source>
</reference>
<sequence>MKARGRQLREPTAWRLQRGAAAVEFAVVFPLFFLIFYAIVTFGMVFIIQQSLTFAASEGARAALNYTSVPCDRLQVNARNAVARALAGAPWSQNVSFAAQVSTTVPAPTTTPGVTCSGTFASTSTSPFNVMVTTSYSYAANPLIPWIFIFSAPQLQSSATVQVQPSML</sequence>
<keyword evidence="1" id="KW-0812">Transmembrane</keyword>
<gene>
    <name evidence="4" type="ORF">BLA24064_01517</name>
    <name evidence="3" type="ORF">F7R21_10960</name>
</gene>
<evidence type="ECO:0000313" key="4">
    <source>
        <dbReference type="EMBL" id="VWB35060.1"/>
    </source>
</evidence>
<dbReference type="EMBL" id="VZOJ01000022">
    <property type="protein sequence ID" value="KAB0642678.1"/>
    <property type="molecule type" value="Genomic_DNA"/>
</dbReference>
<dbReference type="AlphaFoldDB" id="A0A6H9T142"/>
<organism evidence="3 5">
    <name type="scientific">Burkholderia latens</name>
    <dbReference type="NCBI Taxonomy" id="488446"/>
    <lineage>
        <taxon>Bacteria</taxon>
        <taxon>Pseudomonadati</taxon>
        <taxon>Pseudomonadota</taxon>
        <taxon>Betaproteobacteria</taxon>
        <taxon>Burkholderiales</taxon>
        <taxon>Burkholderiaceae</taxon>
        <taxon>Burkholderia</taxon>
        <taxon>Burkholderia cepacia complex</taxon>
    </lineage>
</organism>
<proteinExistence type="predicted"/>
<keyword evidence="1" id="KW-1133">Transmembrane helix</keyword>
<evidence type="ECO:0000256" key="1">
    <source>
        <dbReference type="SAM" id="Phobius"/>
    </source>
</evidence>
<name>A0A6H9T142_9BURK</name>
<dbReference type="Proteomes" id="UP000430232">
    <property type="component" value="Unassembled WGS sequence"/>
</dbReference>
<feature type="domain" description="TadE-like" evidence="2">
    <location>
        <begin position="19"/>
        <end position="61"/>
    </location>
</feature>
<evidence type="ECO:0000313" key="6">
    <source>
        <dbReference type="Proteomes" id="UP000494222"/>
    </source>
</evidence>